<protein>
    <recommendedName>
        <fullName evidence="7">UDP-N-acetylglucosamine--peptide N-acetylglucosaminyltransferase SPINDLY</fullName>
    </recommendedName>
</protein>
<dbReference type="InterPro" id="IPR019734">
    <property type="entry name" value="TPR_rpt"/>
</dbReference>
<feature type="repeat" description="TPR" evidence="3">
    <location>
        <begin position="630"/>
        <end position="663"/>
    </location>
</feature>
<dbReference type="VEuPathDB" id="TriTrypDB:TM35_000071860"/>
<proteinExistence type="predicted"/>
<evidence type="ECO:0000256" key="1">
    <source>
        <dbReference type="ARBA" id="ARBA00022737"/>
    </source>
</evidence>
<evidence type="ECO:0000313" key="6">
    <source>
        <dbReference type="Proteomes" id="UP000192257"/>
    </source>
</evidence>
<feature type="compositionally biased region" description="Polar residues" evidence="4">
    <location>
        <begin position="232"/>
        <end position="244"/>
    </location>
</feature>
<feature type="region of interest" description="Disordered" evidence="4">
    <location>
        <begin position="229"/>
        <end position="248"/>
    </location>
</feature>
<dbReference type="Pfam" id="PF13181">
    <property type="entry name" value="TPR_8"/>
    <property type="match status" value="1"/>
</dbReference>
<feature type="repeat" description="TPR" evidence="3">
    <location>
        <begin position="473"/>
        <end position="506"/>
    </location>
</feature>
<keyword evidence="2 3" id="KW-0802">TPR repeat</keyword>
<sequence length="706" mass="79692">MLLPRRNDAPRTGMYSYRRLQYRPLLSSEEAIEEANEYLAKNTSDTEMLLQRAKALVRLGRYSEAHADLSILIKPFQGNGHPTKIVHLLFYRGLCCEKMSRIDDAIADFTAALDIAPSHKRSAYERAACHNKKGNFTAAILDYERALQYDLGRSNFLMHRNTRSRFAKARQQQLSMPTSCVTSPDHVNRASVLHMNNISTHGGNKKLSLASPLDVRAITSAVMDDTLRPNYPISTPSGSPEWNRTTSSSSSSSSLLLSFSTVQNSEAAEQHHQRGLAFRKQGDLIHAINEYTAAIQLDPKNFKALFNRGFCHDKIGNYDAAIHDYEAAMELEPRYAYTYYNLGISYDRRGDHFEEAIAMFDKAISLDNTNADFYHNRGFSQRKLGKYREAIKDYTTALSLDAQHFKAYYNRAFCYDKLGEITNAIEDYTNAIAIHANNPNAYHNRGAALEKIGRLSDAIKDYTEAIKLDGENPFTYNARGVAYDRIGMYDAALSDLTKAIVLSSNNAMFYQNRGATYQNMECFPEALRDYDVSLKLVEQYENKRFDMVSDDKMVQKVNTMRIKILSNRGFCHARQGNYEAAIQDLSAVFTVDPDNILALYNRGICYDKLGNHKYAVEDFSRIIEIDAGNADAHFSRGSALESLQEYAAALDDYAVALALDVDKSNLTDVKALTKFKAEHRATVASQRVFQLLGNQVECHPSMRNLS</sequence>
<dbReference type="Proteomes" id="UP000192257">
    <property type="component" value="Unassembled WGS sequence"/>
</dbReference>
<dbReference type="Gene3D" id="1.25.40.10">
    <property type="entry name" value="Tetratricopeptide repeat domain"/>
    <property type="match status" value="7"/>
</dbReference>
<gene>
    <name evidence="5" type="ORF">TM35_000071860</name>
</gene>
<comment type="caution">
    <text evidence="5">The sequence shown here is derived from an EMBL/GenBank/DDBJ whole genome shotgun (WGS) entry which is preliminary data.</text>
</comment>
<feature type="repeat" description="TPR" evidence="3">
    <location>
        <begin position="371"/>
        <end position="404"/>
    </location>
</feature>
<feature type="repeat" description="TPR" evidence="3">
    <location>
        <begin position="439"/>
        <end position="472"/>
    </location>
</feature>
<dbReference type="Pfam" id="PF13432">
    <property type="entry name" value="TPR_16"/>
    <property type="match status" value="1"/>
</dbReference>
<accession>A0A1X0P1G8</accession>
<keyword evidence="1" id="KW-0677">Repeat</keyword>
<evidence type="ECO:0000256" key="4">
    <source>
        <dbReference type="SAM" id="MobiDB-lite"/>
    </source>
</evidence>
<dbReference type="SUPFAM" id="SSF48452">
    <property type="entry name" value="TPR-like"/>
    <property type="match status" value="4"/>
</dbReference>
<name>A0A1X0P1G8_9TRYP</name>
<feature type="repeat" description="TPR" evidence="3">
    <location>
        <begin position="596"/>
        <end position="629"/>
    </location>
</feature>
<dbReference type="Pfam" id="PF00515">
    <property type="entry name" value="TPR_1"/>
    <property type="match status" value="2"/>
</dbReference>
<feature type="repeat" description="TPR" evidence="3">
    <location>
        <begin position="268"/>
        <end position="301"/>
    </location>
</feature>
<dbReference type="RefSeq" id="XP_028884828.1">
    <property type="nucleotide sequence ID" value="XM_029023632.1"/>
</dbReference>
<keyword evidence="6" id="KW-1185">Reference proteome</keyword>
<feature type="repeat" description="TPR" evidence="3">
    <location>
        <begin position="302"/>
        <end position="335"/>
    </location>
</feature>
<evidence type="ECO:0008006" key="7">
    <source>
        <dbReference type="Google" id="ProtNLM"/>
    </source>
</evidence>
<evidence type="ECO:0000256" key="2">
    <source>
        <dbReference type="ARBA" id="ARBA00022803"/>
    </source>
</evidence>
<feature type="repeat" description="TPR" evidence="3">
    <location>
        <begin position="562"/>
        <end position="595"/>
    </location>
</feature>
<dbReference type="GeneID" id="39983412"/>
<dbReference type="SMART" id="SM00028">
    <property type="entry name" value="TPR"/>
    <property type="match status" value="14"/>
</dbReference>
<dbReference type="STRING" id="67003.A0A1X0P1G8"/>
<evidence type="ECO:0000256" key="3">
    <source>
        <dbReference type="PROSITE-ProRule" id="PRU00339"/>
    </source>
</evidence>
<feature type="repeat" description="TPR" evidence="3">
    <location>
        <begin position="86"/>
        <end position="119"/>
    </location>
</feature>
<evidence type="ECO:0000313" key="5">
    <source>
        <dbReference type="EMBL" id="ORC90762.1"/>
    </source>
</evidence>
<organism evidence="5 6">
    <name type="scientific">Trypanosoma theileri</name>
    <dbReference type="NCBI Taxonomy" id="67003"/>
    <lineage>
        <taxon>Eukaryota</taxon>
        <taxon>Discoba</taxon>
        <taxon>Euglenozoa</taxon>
        <taxon>Kinetoplastea</taxon>
        <taxon>Metakinetoplastina</taxon>
        <taxon>Trypanosomatida</taxon>
        <taxon>Trypanosomatidae</taxon>
        <taxon>Trypanosoma</taxon>
    </lineage>
</organism>
<dbReference type="PANTHER" id="PTHR44858:SF1">
    <property type="entry name" value="UDP-N-ACETYLGLUCOSAMINE--PEPTIDE N-ACETYLGLUCOSAMINYLTRANSFERASE SPINDLY-RELATED"/>
    <property type="match status" value="1"/>
</dbReference>
<dbReference type="PROSITE" id="PS50005">
    <property type="entry name" value="TPR"/>
    <property type="match status" value="10"/>
</dbReference>
<dbReference type="AlphaFoldDB" id="A0A1X0P1G8"/>
<dbReference type="Pfam" id="PF13414">
    <property type="entry name" value="TPR_11"/>
    <property type="match status" value="3"/>
</dbReference>
<reference evidence="5 6" key="1">
    <citation type="submission" date="2017-03" db="EMBL/GenBank/DDBJ databases">
        <title>An alternative strategy for trypanosome survival in the mammalian bloodstream revealed through genome and transcriptome analysis of the ubiquitous bovine parasite Trypanosoma (Megatrypanum) theileri.</title>
        <authorList>
            <person name="Kelly S."/>
            <person name="Ivens A."/>
            <person name="Mott A."/>
            <person name="O'Neill E."/>
            <person name="Emms D."/>
            <person name="Macleod O."/>
            <person name="Voorheis P."/>
            <person name="Matthews J."/>
            <person name="Matthews K."/>
            <person name="Carrington M."/>
        </authorList>
    </citation>
    <scope>NUCLEOTIDE SEQUENCE [LARGE SCALE GENOMIC DNA]</scope>
    <source>
        <strain evidence="5">Edinburgh</strain>
    </source>
</reference>
<dbReference type="PROSITE" id="PS50293">
    <property type="entry name" value="TPR_REGION"/>
    <property type="match status" value="2"/>
</dbReference>
<dbReference type="PANTHER" id="PTHR44858">
    <property type="entry name" value="TETRATRICOPEPTIDE REPEAT PROTEIN 6"/>
    <property type="match status" value="1"/>
</dbReference>
<dbReference type="InterPro" id="IPR050498">
    <property type="entry name" value="Ycf3"/>
</dbReference>
<feature type="repeat" description="TPR" evidence="3">
    <location>
        <begin position="405"/>
        <end position="438"/>
    </location>
</feature>
<dbReference type="OrthoDB" id="1926212at2759"/>
<dbReference type="InterPro" id="IPR011990">
    <property type="entry name" value="TPR-like_helical_dom_sf"/>
</dbReference>
<dbReference type="EMBL" id="NBCO01000007">
    <property type="protein sequence ID" value="ORC90762.1"/>
    <property type="molecule type" value="Genomic_DNA"/>
</dbReference>